<keyword evidence="3" id="KW-1185">Reference proteome</keyword>
<name>A0A5D2B9A5_GOSDA</name>
<dbReference type="Proteomes" id="UP000323506">
    <property type="component" value="Chromosome D09"/>
</dbReference>
<dbReference type="EMBL" id="CM017709">
    <property type="protein sequence ID" value="TYG53921.1"/>
    <property type="molecule type" value="Genomic_DNA"/>
</dbReference>
<organism evidence="2 3">
    <name type="scientific">Gossypium darwinii</name>
    <name type="common">Darwin's cotton</name>
    <name type="synonym">Gossypium barbadense var. darwinii</name>
    <dbReference type="NCBI Taxonomy" id="34276"/>
    <lineage>
        <taxon>Eukaryota</taxon>
        <taxon>Viridiplantae</taxon>
        <taxon>Streptophyta</taxon>
        <taxon>Embryophyta</taxon>
        <taxon>Tracheophyta</taxon>
        <taxon>Spermatophyta</taxon>
        <taxon>Magnoliopsida</taxon>
        <taxon>eudicotyledons</taxon>
        <taxon>Gunneridae</taxon>
        <taxon>Pentapetalae</taxon>
        <taxon>rosids</taxon>
        <taxon>malvids</taxon>
        <taxon>Malvales</taxon>
        <taxon>Malvaceae</taxon>
        <taxon>Malvoideae</taxon>
        <taxon>Gossypium</taxon>
    </lineage>
</organism>
<evidence type="ECO:0000256" key="1">
    <source>
        <dbReference type="SAM" id="MobiDB-lite"/>
    </source>
</evidence>
<evidence type="ECO:0000313" key="3">
    <source>
        <dbReference type="Proteomes" id="UP000323506"/>
    </source>
</evidence>
<accession>A0A5D2B9A5</accession>
<dbReference type="AlphaFoldDB" id="A0A5D2B9A5"/>
<gene>
    <name evidence="2" type="ORF">ES288_D09G147500v1</name>
</gene>
<feature type="region of interest" description="Disordered" evidence="1">
    <location>
        <begin position="1"/>
        <end position="20"/>
    </location>
</feature>
<reference evidence="2 3" key="1">
    <citation type="submission" date="2019-06" db="EMBL/GenBank/DDBJ databases">
        <title>WGS assembly of Gossypium darwinii.</title>
        <authorList>
            <person name="Chen Z.J."/>
            <person name="Sreedasyam A."/>
            <person name="Ando A."/>
            <person name="Song Q."/>
            <person name="De L."/>
            <person name="Hulse-Kemp A."/>
            <person name="Ding M."/>
            <person name="Ye W."/>
            <person name="Kirkbride R."/>
            <person name="Jenkins J."/>
            <person name="Plott C."/>
            <person name="Lovell J."/>
            <person name="Lin Y.-M."/>
            <person name="Vaughn R."/>
            <person name="Liu B."/>
            <person name="Li W."/>
            <person name="Simpson S."/>
            <person name="Scheffler B."/>
            <person name="Saski C."/>
            <person name="Grover C."/>
            <person name="Hu G."/>
            <person name="Conover J."/>
            <person name="Carlson J."/>
            <person name="Shu S."/>
            <person name="Boston L."/>
            <person name="Williams M."/>
            <person name="Peterson D."/>
            <person name="Mcgee K."/>
            <person name="Jones D."/>
            <person name="Wendel J."/>
            <person name="Stelly D."/>
            <person name="Grimwood J."/>
            <person name="Schmutz J."/>
        </authorList>
    </citation>
    <scope>NUCLEOTIDE SEQUENCE [LARGE SCALE GENOMIC DNA]</scope>
    <source>
        <strain evidence="2">1808015.09</strain>
    </source>
</reference>
<feature type="compositionally biased region" description="Basic and acidic residues" evidence="1">
    <location>
        <begin position="9"/>
        <end position="20"/>
    </location>
</feature>
<proteinExistence type="predicted"/>
<evidence type="ECO:0000313" key="2">
    <source>
        <dbReference type="EMBL" id="TYG53921.1"/>
    </source>
</evidence>
<protein>
    <submittedName>
        <fullName evidence="2">Uncharacterized protein</fullName>
    </submittedName>
</protein>
<sequence>MGFLVSEKTFGDRERRSDSDKKRFHPLFIMLFRKIKGTHGQR</sequence>